<dbReference type="Gene3D" id="3.40.50.970">
    <property type="match status" value="1"/>
</dbReference>
<dbReference type="AlphaFoldDB" id="A0A927M867"/>
<name>A0A927M867_9ACTN</name>
<evidence type="ECO:0000313" key="2">
    <source>
        <dbReference type="EMBL" id="MBE1486265.1"/>
    </source>
</evidence>
<dbReference type="Proteomes" id="UP000649753">
    <property type="component" value="Unassembled WGS sequence"/>
</dbReference>
<dbReference type="EMBL" id="JADBEB010000001">
    <property type="protein sequence ID" value="MBE1486265.1"/>
    <property type="molecule type" value="Genomic_DNA"/>
</dbReference>
<sequence length="247" mass="25600">MVGVAGGLALTGLRPIVHSYATFAVDRVYEQLKLDLDHQGVGAVVVSVGASYDGSSMGRTHMSPGDVALLDTLTDWTVHVPGHPDEVPALLRAAANHDERVYLRLSTAANDLPRPAAGRLMVVHRGSAGAPLVLAVGPMLNPVLHAVTGLDVTVAYTHTPRPFDAVGLRELVGTPAPAAPAVVLVEPYLAGTSSAVLSGALAGVPHRLLALGVGRADLRRYGSPADHARWHGLDAAGLRRSISAFLG</sequence>
<dbReference type="EC" id="2.2.1.1" evidence="2"/>
<evidence type="ECO:0000259" key="1">
    <source>
        <dbReference type="Pfam" id="PF02779"/>
    </source>
</evidence>
<dbReference type="GO" id="GO:0000287">
    <property type="term" value="F:magnesium ion binding"/>
    <property type="evidence" value="ECO:0007669"/>
    <property type="project" value="UniProtKB-ARBA"/>
</dbReference>
<dbReference type="SUPFAM" id="SSF52518">
    <property type="entry name" value="Thiamin diphosphate-binding fold (THDP-binding)"/>
    <property type="match status" value="1"/>
</dbReference>
<gene>
    <name evidence="2" type="ORF">H4W31_001903</name>
</gene>
<protein>
    <submittedName>
        <fullName evidence="2">Transketolase</fullName>
        <ecNumber evidence="2">2.2.1.1</ecNumber>
    </submittedName>
</protein>
<dbReference type="PANTHER" id="PTHR43825:SF1">
    <property type="entry name" value="TRANSKETOLASE-LIKE PYRIMIDINE-BINDING DOMAIN-CONTAINING PROTEIN"/>
    <property type="match status" value="1"/>
</dbReference>
<feature type="domain" description="Transketolase-like pyrimidine-binding" evidence="1">
    <location>
        <begin position="1"/>
        <end position="107"/>
    </location>
</feature>
<dbReference type="InterPro" id="IPR029061">
    <property type="entry name" value="THDP-binding"/>
</dbReference>
<accession>A0A927M867</accession>
<keyword evidence="3" id="KW-1185">Reference proteome</keyword>
<dbReference type="GO" id="GO:0004802">
    <property type="term" value="F:transketolase activity"/>
    <property type="evidence" value="ECO:0007669"/>
    <property type="project" value="UniProtKB-EC"/>
</dbReference>
<organism evidence="2 3">
    <name type="scientific">Plantactinospora soyae</name>
    <dbReference type="NCBI Taxonomy" id="1544732"/>
    <lineage>
        <taxon>Bacteria</taxon>
        <taxon>Bacillati</taxon>
        <taxon>Actinomycetota</taxon>
        <taxon>Actinomycetes</taxon>
        <taxon>Micromonosporales</taxon>
        <taxon>Micromonosporaceae</taxon>
        <taxon>Plantactinospora</taxon>
    </lineage>
</organism>
<evidence type="ECO:0000313" key="3">
    <source>
        <dbReference type="Proteomes" id="UP000649753"/>
    </source>
</evidence>
<dbReference type="Pfam" id="PF02779">
    <property type="entry name" value="Transket_pyr"/>
    <property type="match status" value="1"/>
</dbReference>
<dbReference type="InterPro" id="IPR009014">
    <property type="entry name" value="Transketo_C/PFOR_II"/>
</dbReference>
<comment type="caution">
    <text evidence="2">The sequence shown here is derived from an EMBL/GenBank/DDBJ whole genome shotgun (WGS) entry which is preliminary data.</text>
</comment>
<reference evidence="2" key="1">
    <citation type="submission" date="2020-10" db="EMBL/GenBank/DDBJ databases">
        <title>Sequencing the genomes of 1000 actinobacteria strains.</title>
        <authorList>
            <person name="Klenk H.-P."/>
        </authorList>
    </citation>
    <scope>NUCLEOTIDE SEQUENCE</scope>
    <source>
        <strain evidence="2">DSM 46832</strain>
    </source>
</reference>
<keyword evidence="2" id="KW-0808">Transferase</keyword>
<dbReference type="PANTHER" id="PTHR43825">
    <property type="entry name" value="PYRUVATE DEHYDROGENASE E1 COMPONENT"/>
    <property type="match status" value="1"/>
</dbReference>
<proteinExistence type="predicted"/>
<dbReference type="SUPFAM" id="SSF52922">
    <property type="entry name" value="TK C-terminal domain-like"/>
    <property type="match status" value="1"/>
</dbReference>
<dbReference type="InterPro" id="IPR005475">
    <property type="entry name" value="Transketolase-like_Pyr-bd"/>
</dbReference>
<dbReference type="Gene3D" id="3.40.50.920">
    <property type="match status" value="1"/>
</dbReference>
<dbReference type="InterPro" id="IPR051157">
    <property type="entry name" value="PDH/Transketolase"/>
</dbReference>